<evidence type="ECO:0000313" key="8">
    <source>
        <dbReference type="Proteomes" id="UP000291088"/>
    </source>
</evidence>
<evidence type="ECO:0000256" key="5">
    <source>
        <dbReference type="ARBA" id="ARBA00023163"/>
    </source>
</evidence>
<dbReference type="SUPFAM" id="SSF53850">
    <property type="entry name" value="Periplasmic binding protein-like II"/>
    <property type="match status" value="1"/>
</dbReference>
<dbReference type="CDD" id="cd08415">
    <property type="entry name" value="PBP2_LysR_opines_like"/>
    <property type="match status" value="1"/>
</dbReference>
<comment type="similarity">
    <text evidence="1">Belongs to the LysR transcriptional regulatory family.</text>
</comment>
<proteinExistence type="inferred from homology"/>
<keyword evidence="8" id="KW-1185">Reference proteome</keyword>
<dbReference type="PANTHER" id="PTHR30427">
    <property type="entry name" value="TRANSCRIPTIONAL ACTIVATOR PROTEIN LYSR"/>
    <property type="match status" value="1"/>
</dbReference>
<dbReference type="InterPro" id="IPR005119">
    <property type="entry name" value="LysR_subst-bd"/>
</dbReference>
<dbReference type="GO" id="GO:0043565">
    <property type="term" value="F:sequence-specific DNA binding"/>
    <property type="evidence" value="ECO:0007669"/>
    <property type="project" value="TreeGrafter"/>
</dbReference>
<dbReference type="InterPro" id="IPR037424">
    <property type="entry name" value="NocR_PBP2"/>
</dbReference>
<dbReference type="InterPro" id="IPR036388">
    <property type="entry name" value="WH-like_DNA-bd_sf"/>
</dbReference>
<protein>
    <submittedName>
        <fullName evidence="7">LysR family transcriptional regulator</fullName>
    </submittedName>
</protein>
<dbReference type="SUPFAM" id="SSF46785">
    <property type="entry name" value="Winged helix' DNA-binding domain"/>
    <property type="match status" value="1"/>
</dbReference>
<dbReference type="EMBL" id="SDVB01000022">
    <property type="protein sequence ID" value="RYC28422.1"/>
    <property type="molecule type" value="Genomic_DNA"/>
</dbReference>
<gene>
    <name evidence="7" type="ORF">EUU22_00140</name>
</gene>
<dbReference type="InterPro" id="IPR000847">
    <property type="entry name" value="LysR_HTH_N"/>
</dbReference>
<dbReference type="OrthoDB" id="7260751at2"/>
<feature type="domain" description="HTH lysR-type" evidence="6">
    <location>
        <begin position="1"/>
        <end position="58"/>
    </location>
</feature>
<comment type="caution">
    <text evidence="7">The sequence shown here is derived from an EMBL/GenBank/DDBJ whole genome shotgun (WGS) entry which is preliminary data.</text>
</comment>
<evidence type="ECO:0000259" key="6">
    <source>
        <dbReference type="PROSITE" id="PS50931"/>
    </source>
</evidence>
<keyword evidence="4" id="KW-0010">Activator</keyword>
<dbReference type="PROSITE" id="PS50931">
    <property type="entry name" value="HTH_LYSR"/>
    <property type="match status" value="1"/>
</dbReference>
<dbReference type="Gene3D" id="3.40.190.290">
    <property type="match status" value="1"/>
</dbReference>
<dbReference type="Pfam" id="PF00126">
    <property type="entry name" value="HTH_1"/>
    <property type="match status" value="1"/>
</dbReference>
<dbReference type="GO" id="GO:0003700">
    <property type="term" value="F:DNA-binding transcription factor activity"/>
    <property type="evidence" value="ECO:0007669"/>
    <property type="project" value="InterPro"/>
</dbReference>
<keyword evidence="2" id="KW-0805">Transcription regulation</keyword>
<evidence type="ECO:0000256" key="1">
    <source>
        <dbReference type="ARBA" id="ARBA00009437"/>
    </source>
</evidence>
<evidence type="ECO:0000256" key="2">
    <source>
        <dbReference type="ARBA" id="ARBA00023015"/>
    </source>
</evidence>
<keyword evidence="5" id="KW-0804">Transcription</keyword>
<name>A0A4Q2U1Z2_9HYPH</name>
<accession>A0A4Q2U1Z2</accession>
<dbReference type="InterPro" id="IPR036390">
    <property type="entry name" value="WH_DNA-bd_sf"/>
</dbReference>
<evidence type="ECO:0000256" key="4">
    <source>
        <dbReference type="ARBA" id="ARBA00023159"/>
    </source>
</evidence>
<organism evidence="7 8">
    <name type="scientific">Ciceribacter ferrooxidans</name>
    <dbReference type="NCBI Taxonomy" id="2509717"/>
    <lineage>
        <taxon>Bacteria</taxon>
        <taxon>Pseudomonadati</taxon>
        <taxon>Pseudomonadota</taxon>
        <taxon>Alphaproteobacteria</taxon>
        <taxon>Hyphomicrobiales</taxon>
        <taxon>Rhizobiaceae</taxon>
        <taxon>Ciceribacter</taxon>
    </lineage>
</organism>
<dbReference type="RefSeq" id="WP_129330142.1">
    <property type="nucleotide sequence ID" value="NZ_SDVB01000022.1"/>
</dbReference>
<dbReference type="GO" id="GO:0010628">
    <property type="term" value="P:positive regulation of gene expression"/>
    <property type="evidence" value="ECO:0007669"/>
    <property type="project" value="TreeGrafter"/>
</dbReference>
<evidence type="ECO:0000313" key="7">
    <source>
        <dbReference type="EMBL" id="RYC28422.1"/>
    </source>
</evidence>
<reference evidence="7 8" key="1">
    <citation type="submission" date="2019-01" db="EMBL/GenBank/DDBJ databases">
        <authorList>
            <person name="Deng T."/>
        </authorList>
    </citation>
    <scope>NUCLEOTIDE SEQUENCE [LARGE SCALE GENOMIC DNA]</scope>
    <source>
        <strain evidence="7 8">F8825</strain>
    </source>
</reference>
<dbReference type="PANTHER" id="PTHR30427:SF1">
    <property type="entry name" value="TRANSCRIPTIONAL ACTIVATOR PROTEIN LYSR"/>
    <property type="match status" value="1"/>
</dbReference>
<dbReference type="Pfam" id="PF03466">
    <property type="entry name" value="LysR_substrate"/>
    <property type="match status" value="1"/>
</dbReference>
<dbReference type="Proteomes" id="UP000291088">
    <property type="component" value="Unassembled WGS sequence"/>
</dbReference>
<sequence>MNFRQLQVLRTLLATGSTIATAKSMALSQSGVSRLLQQLETDLSLRLFERDKGRLIPTPEAHILARDAETILLGLNRFSGLAEDLRSGAKGPEVVRLGLPSSMWENFAPAMLVNYARDYPTVRIETFFETTSNIARLVEQKVIDFGLLRHEDQVPPGIDMEIVATGTGVCVMPKEHPLAALREITPKDLRGVPLILIGRQRPTRMLLDQTFQRAGVKQNVKIETHTNSSACAYVAHGLGVAILSSFFANLYRHLPIVQRPFLPITTQDFGLATPSGTSSSLAAKALMETLKRQIAVSQQDTPAGLK</sequence>
<evidence type="ECO:0000256" key="3">
    <source>
        <dbReference type="ARBA" id="ARBA00023125"/>
    </source>
</evidence>
<dbReference type="AlphaFoldDB" id="A0A4Q2U1Z2"/>
<dbReference type="Gene3D" id="1.10.10.10">
    <property type="entry name" value="Winged helix-like DNA-binding domain superfamily/Winged helix DNA-binding domain"/>
    <property type="match status" value="1"/>
</dbReference>
<keyword evidence="3" id="KW-0238">DNA-binding</keyword>